<dbReference type="EMBL" id="JAACJO010000011">
    <property type="protein sequence ID" value="KAF5352869.1"/>
    <property type="molecule type" value="Genomic_DNA"/>
</dbReference>
<dbReference type="SMART" id="SM00220">
    <property type="entry name" value="S_TKc"/>
    <property type="match status" value="1"/>
</dbReference>
<comment type="caution">
    <text evidence="3">The sequence shown here is derived from an EMBL/GenBank/DDBJ whole genome shotgun (WGS) entry which is preliminary data.</text>
</comment>
<evidence type="ECO:0000259" key="2">
    <source>
        <dbReference type="PROSITE" id="PS50011"/>
    </source>
</evidence>
<feature type="region of interest" description="Disordered" evidence="1">
    <location>
        <begin position="40"/>
        <end position="106"/>
    </location>
</feature>
<dbReference type="InterPro" id="IPR011009">
    <property type="entry name" value="Kinase-like_dom_sf"/>
</dbReference>
<organism evidence="3 4">
    <name type="scientific">Leucocoprinus leucothites</name>
    <dbReference type="NCBI Taxonomy" id="201217"/>
    <lineage>
        <taxon>Eukaryota</taxon>
        <taxon>Fungi</taxon>
        <taxon>Dikarya</taxon>
        <taxon>Basidiomycota</taxon>
        <taxon>Agaricomycotina</taxon>
        <taxon>Agaricomycetes</taxon>
        <taxon>Agaricomycetidae</taxon>
        <taxon>Agaricales</taxon>
        <taxon>Agaricineae</taxon>
        <taxon>Agaricaceae</taxon>
        <taxon>Leucocoprinus</taxon>
    </lineage>
</organism>
<feature type="region of interest" description="Disordered" evidence="1">
    <location>
        <begin position="229"/>
        <end position="259"/>
    </location>
</feature>
<protein>
    <recommendedName>
        <fullName evidence="2">Protein kinase domain-containing protein</fullName>
    </recommendedName>
</protein>
<gene>
    <name evidence="3" type="ORF">D9756_006327</name>
</gene>
<dbReference type="InterPro" id="IPR008271">
    <property type="entry name" value="Ser/Thr_kinase_AS"/>
</dbReference>
<dbReference type="InterPro" id="IPR051681">
    <property type="entry name" value="Ser/Thr_Kinases-Pseudokinases"/>
</dbReference>
<feature type="region of interest" description="Disordered" evidence="1">
    <location>
        <begin position="119"/>
        <end position="169"/>
    </location>
</feature>
<proteinExistence type="predicted"/>
<dbReference type="PROSITE" id="PS00108">
    <property type="entry name" value="PROTEIN_KINASE_ST"/>
    <property type="match status" value="1"/>
</dbReference>
<accession>A0A8H5D4C3</accession>
<dbReference type="GO" id="GO:0005524">
    <property type="term" value="F:ATP binding"/>
    <property type="evidence" value="ECO:0007669"/>
    <property type="project" value="InterPro"/>
</dbReference>
<dbReference type="Pfam" id="PF07714">
    <property type="entry name" value="PK_Tyr_Ser-Thr"/>
    <property type="match status" value="1"/>
</dbReference>
<keyword evidence="4" id="KW-1185">Reference proteome</keyword>
<dbReference type="PROSITE" id="PS50011">
    <property type="entry name" value="PROTEIN_KINASE_DOM"/>
    <property type="match status" value="1"/>
</dbReference>
<dbReference type="SUPFAM" id="SSF56112">
    <property type="entry name" value="Protein kinase-like (PK-like)"/>
    <property type="match status" value="1"/>
</dbReference>
<evidence type="ECO:0000313" key="3">
    <source>
        <dbReference type="EMBL" id="KAF5352869.1"/>
    </source>
</evidence>
<dbReference type="AlphaFoldDB" id="A0A8H5D4C3"/>
<dbReference type="InterPro" id="IPR000719">
    <property type="entry name" value="Prot_kinase_dom"/>
</dbReference>
<dbReference type="OrthoDB" id="248923at2759"/>
<sequence length="650" mass="73391">MISLIYYSEPDQYLFDPSTIIYNSEDSLDICLSPLEYIQGSAPSMPPHPHTDAERIQSGSNHDEIEGDIENSMPLHTLQVSKMEREKAETRWDNKSPSFLDDFATSPKAPLEKLTLPVEPVSHPSDQHDESEPTTHAPTTPRMKRAHPGDGTLSETKRTRVDESVSASDGPYTISKLNIEESPKSDMWVLYEEATRTDKAEPVLSFPGAPTLSAALDDFDDWLGWDFASQSSSGSQDESTPLTTASNGMPEAHESQDSGHPELLEALSDVLLNEEQRERLCTATRGDHAQTIVDYLHSVLLRQVLPKEWLRRHCLIALYKLCKYSQLYPYCYILRDSIVPGACEGFGGFSDIFKGKFGDKELCLKLVRLNKTNMDVMLRRYAKEAILWGQLNHPNITPFYGIYYLDAMRRQLCLVSPWMRHGDVVEYLKKNPLAPGPCSCVYDVVAGLDYLHDLGLIHSDLKGANILVNDFEHACITDFGMSFVRTDKTLANAMVTTSIHGFTQRWASPELLEEEARPSMASDIWALGCVFYEIMTGKLPFEHLVNDAQIALALLKGKLPTRPHYVPDQIEAVIWEQVDRCWTPEAGKRPKCRDILLKLQWAGLLRKVYYEAQRDSERESQHLRDVMRMGGGERVDLEVVEKVLQGVRGV</sequence>
<evidence type="ECO:0000313" key="4">
    <source>
        <dbReference type="Proteomes" id="UP000559027"/>
    </source>
</evidence>
<feature type="compositionally biased region" description="Low complexity" evidence="1">
    <location>
        <begin position="229"/>
        <end position="239"/>
    </location>
</feature>
<evidence type="ECO:0000256" key="1">
    <source>
        <dbReference type="SAM" id="MobiDB-lite"/>
    </source>
</evidence>
<dbReference type="GO" id="GO:0004674">
    <property type="term" value="F:protein serine/threonine kinase activity"/>
    <property type="evidence" value="ECO:0007669"/>
    <property type="project" value="TreeGrafter"/>
</dbReference>
<name>A0A8H5D4C3_9AGAR</name>
<feature type="compositionally biased region" description="Basic and acidic residues" evidence="1">
    <location>
        <begin position="82"/>
        <end position="94"/>
    </location>
</feature>
<reference evidence="3 4" key="1">
    <citation type="journal article" date="2020" name="ISME J.">
        <title>Uncovering the hidden diversity of litter-decomposition mechanisms in mushroom-forming fungi.</title>
        <authorList>
            <person name="Floudas D."/>
            <person name="Bentzer J."/>
            <person name="Ahren D."/>
            <person name="Johansson T."/>
            <person name="Persson P."/>
            <person name="Tunlid A."/>
        </authorList>
    </citation>
    <scope>NUCLEOTIDE SEQUENCE [LARGE SCALE GENOMIC DNA]</scope>
    <source>
        <strain evidence="3 4">CBS 146.42</strain>
    </source>
</reference>
<dbReference type="PANTHER" id="PTHR44329">
    <property type="entry name" value="SERINE/THREONINE-PROTEIN KINASE TNNI3K-RELATED"/>
    <property type="match status" value="1"/>
</dbReference>
<feature type="domain" description="Protein kinase" evidence="2">
    <location>
        <begin position="338"/>
        <end position="602"/>
    </location>
</feature>
<dbReference type="InterPro" id="IPR001245">
    <property type="entry name" value="Ser-Thr/Tyr_kinase_cat_dom"/>
</dbReference>
<dbReference type="Proteomes" id="UP000559027">
    <property type="component" value="Unassembled WGS sequence"/>
</dbReference>
<dbReference type="Gene3D" id="1.10.510.10">
    <property type="entry name" value="Transferase(Phosphotransferase) domain 1"/>
    <property type="match status" value="1"/>
</dbReference>